<gene>
    <name evidence="3" type="ORF">RJT34_13364</name>
</gene>
<feature type="chain" id="PRO_5042951983" evidence="2">
    <location>
        <begin position="24"/>
        <end position="138"/>
    </location>
</feature>
<organism evidence="3 4">
    <name type="scientific">Clitoria ternatea</name>
    <name type="common">Butterfly pea</name>
    <dbReference type="NCBI Taxonomy" id="43366"/>
    <lineage>
        <taxon>Eukaryota</taxon>
        <taxon>Viridiplantae</taxon>
        <taxon>Streptophyta</taxon>
        <taxon>Embryophyta</taxon>
        <taxon>Tracheophyta</taxon>
        <taxon>Spermatophyta</taxon>
        <taxon>Magnoliopsida</taxon>
        <taxon>eudicotyledons</taxon>
        <taxon>Gunneridae</taxon>
        <taxon>Pentapetalae</taxon>
        <taxon>rosids</taxon>
        <taxon>fabids</taxon>
        <taxon>Fabales</taxon>
        <taxon>Fabaceae</taxon>
        <taxon>Papilionoideae</taxon>
        <taxon>50 kb inversion clade</taxon>
        <taxon>NPAAA clade</taxon>
        <taxon>indigoferoid/millettioid clade</taxon>
        <taxon>Phaseoleae</taxon>
        <taxon>Clitoria</taxon>
    </lineage>
</organism>
<feature type="compositionally biased region" description="Polar residues" evidence="1">
    <location>
        <begin position="100"/>
        <end position="110"/>
    </location>
</feature>
<evidence type="ECO:0000313" key="4">
    <source>
        <dbReference type="Proteomes" id="UP001359559"/>
    </source>
</evidence>
<dbReference type="EMBL" id="JAYKXN010000003">
    <property type="protein sequence ID" value="KAK7302474.1"/>
    <property type="molecule type" value="Genomic_DNA"/>
</dbReference>
<protein>
    <submittedName>
        <fullName evidence="3">Uncharacterized protein</fullName>
    </submittedName>
</protein>
<evidence type="ECO:0000256" key="2">
    <source>
        <dbReference type="SAM" id="SignalP"/>
    </source>
</evidence>
<proteinExistence type="predicted"/>
<comment type="caution">
    <text evidence="3">The sequence shown here is derived from an EMBL/GenBank/DDBJ whole genome shotgun (WGS) entry which is preliminary data.</text>
</comment>
<reference evidence="3 4" key="1">
    <citation type="submission" date="2024-01" db="EMBL/GenBank/DDBJ databases">
        <title>The genomes of 5 underutilized Papilionoideae crops provide insights into root nodulation and disease resistance.</title>
        <authorList>
            <person name="Yuan L."/>
        </authorList>
    </citation>
    <scope>NUCLEOTIDE SEQUENCE [LARGE SCALE GENOMIC DNA]</scope>
    <source>
        <strain evidence="3">LY-2023</strain>
        <tissue evidence="3">Leaf</tissue>
    </source>
</reference>
<keyword evidence="2" id="KW-0732">Signal</keyword>
<keyword evidence="4" id="KW-1185">Reference proteome</keyword>
<name>A0AAN9JQH9_CLITE</name>
<sequence>MKMVVAGMMVLLVISSQMDSVESDASDCLDACSTACVQRDARLQARCDRKCTIRCGPDSTVKEDMGWSIFKTGSAAEKGKQKQNNDPNPTVHKVQKEGETSSLKPTNLNDLTKGERYGPVGVQINNQSAEEPVIHHTS</sequence>
<dbReference type="Proteomes" id="UP001359559">
    <property type="component" value="Unassembled WGS sequence"/>
</dbReference>
<dbReference type="PANTHER" id="PTHR37183:SF1">
    <property type="entry name" value="PLANT THIONIN FAMILY PROTEIN"/>
    <property type="match status" value="1"/>
</dbReference>
<dbReference type="AlphaFoldDB" id="A0AAN9JQH9"/>
<evidence type="ECO:0000313" key="3">
    <source>
        <dbReference type="EMBL" id="KAK7302474.1"/>
    </source>
</evidence>
<feature type="signal peptide" evidence="2">
    <location>
        <begin position="1"/>
        <end position="23"/>
    </location>
</feature>
<dbReference type="PANTHER" id="PTHR37183">
    <property type="entry name" value="PLANT THIONIN FAMILY PROTEIN"/>
    <property type="match status" value="1"/>
</dbReference>
<accession>A0AAN9JQH9</accession>
<feature type="region of interest" description="Disordered" evidence="1">
    <location>
        <begin position="72"/>
        <end position="138"/>
    </location>
</feature>
<evidence type="ECO:0000256" key="1">
    <source>
        <dbReference type="SAM" id="MobiDB-lite"/>
    </source>
</evidence>